<name>A0A060SV86_PYCCI</name>
<evidence type="ECO:0000313" key="3">
    <source>
        <dbReference type="Proteomes" id="UP000029665"/>
    </source>
</evidence>
<feature type="compositionally biased region" description="Acidic residues" evidence="1">
    <location>
        <begin position="288"/>
        <end position="327"/>
    </location>
</feature>
<keyword evidence="3" id="KW-1185">Reference proteome</keyword>
<feature type="compositionally biased region" description="Basic residues" evidence="1">
    <location>
        <begin position="116"/>
        <end position="130"/>
    </location>
</feature>
<dbReference type="EMBL" id="CCBP010000366">
    <property type="protein sequence ID" value="CDO76358.1"/>
    <property type="molecule type" value="Genomic_DNA"/>
</dbReference>
<feature type="region of interest" description="Disordered" evidence="1">
    <location>
        <begin position="261"/>
        <end position="366"/>
    </location>
</feature>
<gene>
    <name evidence="2" type="ORF">BN946_scf185011.g22</name>
</gene>
<proteinExistence type="predicted"/>
<dbReference type="Proteomes" id="UP000029665">
    <property type="component" value="Unassembled WGS sequence"/>
</dbReference>
<organism evidence="2 3">
    <name type="scientific">Pycnoporus cinnabarinus</name>
    <name type="common">Cinnabar-red polypore</name>
    <name type="synonym">Trametes cinnabarina</name>
    <dbReference type="NCBI Taxonomy" id="5643"/>
    <lineage>
        <taxon>Eukaryota</taxon>
        <taxon>Fungi</taxon>
        <taxon>Dikarya</taxon>
        <taxon>Basidiomycota</taxon>
        <taxon>Agaricomycotina</taxon>
        <taxon>Agaricomycetes</taxon>
        <taxon>Polyporales</taxon>
        <taxon>Polyporaceae</taxon>
        <taxon>Trametes</taxon>
    </lineage>
</organism>
<feature type="compositionally biased region" description="Basic residues" evidence="1">
    <location>
        <begin position="263"/>
        <end position="273"/>
    </location>
</feature>
<reference evidence="2" key="1">
    <citation type="submission" date="2014-01" db="EMBL/GenBank/DDBJ databases">
        <title>The genome of the white-rot fungus Pycnoporus cinnabarinus: a basidiomycete model with a versatile arsenal for lignocellulosic biomass breakdown.</title>
        <authorList>
            <person name="Levasseur A."/>
            <person name="Lomascolo A."/>
            <person name="Ruiz-Duenas F.J."/>
            <person name="Uzan E."/>
            <person name="Piumi F."/>
            <person name="Kues U."/>
            <person name="Ram A.F.J."/>
            <person name="Murat C."/>
            <person name="Haon M."/>
            <person name="Benoit I."/>
            <person name="Arfi Y."/>
            <person name="Chevret D."/>
            <person name="Drula E."/>
            <person name="Kwon M.J."/>
            <person name="Gouret P."/>
            <person name="Lesage-Meessen L."/>
            <person name="Lombard V."/>
            <person name="Mariette J."/>
            <person name="Noirot C."/>
            <person name="Park J."/>
            <person name="Patyshakuliyeva A."/>
            <person name="Wieneger R.A.B."/>
            <person name="Wosten H.A.B."/>
            <person name="Martin F."/>
            <person name="Coutinho P.M."/>
            <person name="de Vries R."/>
            <person name="Martinez A.T."/>
            <person name="Klopp C."/>
            <person name="Pontarotti P."/>
            <person name="Henrissat B."/>
            <person name="Record E."/>
        </authorList>
    </citation>
    <scope>NUCLEOTIDE SEQUENCE [LARGE SCALE GENOMIC DNA]</scope>
    <source>
        <strain evidence="2">BRFM137</strain>
    </source>
</reference>
<dbReference type="OrthoDB" id="2756266at2759"/>
<feature type="compositionally biased region" description="Low complexity" evidence="1">
    <location>
        <begin position="353"/>
        <end position="366"/>
    </location>
</feature>
<dbReference type="AlphaFoldDB" id="A0A060SV86"/>
<sequence>MASSDQNARPSDRVESLHNSEGSKSPKTVDPREIFADPESGLYPWEAPSGFRETQDVATPRPRVFPGPDAIRRVFLPQLSQRTRERDGIVSSVRPDQTDSGDDAVNGGAGPSTLRQKGKAVARAKTRATRAKPYARPVRARPTPSTSTSGTRGGPVRPATIIDQYRPRAPGDDWAWNGVPIPQDVSGAELWDYLVREHGVKSTSTTDTCPWTGCKASIGWNGLRKHVEGVHLKRKAFCTECKQSKRWDLWANIRHSSDCGAKKQARKRSKKTKAQQQRQVTAHKSEAEEASEPESEEEMELKEAEEEEEEMEEEEEDQMQEDVETSEDASQREEPAAAVVLRGYADYPELEGYETGSSTEEGSGDE</sequence>
<evidence type="ECO:0000256" key="1">
    <source>
        <dbReference type="SAM" id="MobiDB-lite"/>
    </source>
</evidence>
<comment type="caution">
    <text evidence="2">The sequence shown here is derived from an EMBL/GenBank/DDBJ whole genome shotgun (WGS) entry which is preliminary data.</text>
</comment>
<evidence type="ECO:0000313" key="2">
    <source>
        <dbReference type="EMBL" id="CDO76358.1"/>
    </source>
</evidence>
<protein>
    <submittedName>
        <fullName evidence="2">Uncharacterized protein</fullName>
    </submittedName>
</protein>
<dbReference type="HOGENOM" id="CLU_756813_0_0_1"/>
<accession>A0A060SV86</accession>
<feature type="region of interest" description="Disordered" evidence="1">
    <location>
        <begin position="1"/>
        <end position="158"/>
    </location>
</feature>
<feature type="compositionally biased region" description="Low complexity" evidence="1">
    <location>
        <begin position="131"/>
        <end position="157"/>
    </location>
</feature>